<dbReference type="GO" id="GO:0000287">
    <property type="term" value="F:magnesium ion binding"/>
    <property type="evidence" value="ECO:0007669"/>
    <property type="project" value="UniProtKB-UniRule"/>
</dbReference>
<evidence type="ECO:0000313" key="8">
    <source>
        <dbReference type="EMBL" id="TQL63755.1"/>
    </source>
</evidence>
<dbReference type="Pfam" id="PF02776">
    <property type="entry name" value="TPP_enzyme_N"/>
    <property type="match status" value="1"/>
</dbReference>
<evidence type="ECO:0000256" key="5">
    <source>
        <dbReference type="ARBA" id="ARBA00023211"/>
    </source>
</evidence>
<reference evidence="8 9" key="1">
    <citation type="submission" date="2019-06" db="EMBL/GenBank/DDBJ databases">
        <title>Sequencing the genomes of 1000 actinobacteria strains.</title>
        <authorList>
            <person name="Klenk H.-P."/>
        </authorList>
    </citation>
    <scope>NUCLEOTIDE SEQUENCE [LARGE SCALE GENOMIC DNA]</scope>
    <source>
        <strain evidence="8 9">DSM 4813</strain>
    </source>
</reference>
<keyword evidence="2 6" id="KW-0479">Metal-binding</keyword>
<dbReference type="EMBL" id="VFOS01000001">
    <property type="protein sequence ID" value="TQL63755.1"/>
    <property type="molecule type" value="Genomic_DNA"/>
</dbReference>
<comment type="subunit">
    <text evidence="6">Homodimer.</text>
</comment>
<dbReference type="Gene3D" id="3.40.50.970">
    <property type="match status" value="2"/>
</dbReference>
<comment type="similarity">
    <text evidence="6">Belongs to the TPP enzyme family. MenD subfamily.</text>
</comment>
<dbReference type="GO" id="GO:0030145">
    <property type="term" value="F:manganese ion binding"/>
    <property type="evidence" value="ECO:0007669"/>
    <property type="project" value="UniProtKB-UniRule"/>
</dbReference>
<dbReference type="GO" id="GO:0070204">
    <property type="term" value="F:2-succinyl-5-enolpyruvyl-6-hydroxy-3-cyclohexene-1-carboxylic-acid synthase activity"/>
    <property type="evidence" value="ECO:0007669"/>
    <property type="project" value="UniProtKB-UniRule"/>
</dbReference>
<comment type="function">
    <text evidence="6">Catalyzes the thiamine diphosphate-dependent decarboxylation of 2-oxoglutarate and the subsequent addition of the resulting succinic semialdehyde-thiamine pyrophosphate anion to isochorismate to yield 2-succinyl-5-enolpyruvyl-6-hydroxy-3-cyclohexene-1-carboxylate (SEPHCHC).</text>
</comment>
<dbReference type="PIRSF" id="PIRSF004983">
    <property type="entry name" value="MenD"/>
    <property type="match status" value="1"/>
</dbReference>
<organism evidence="8 9">
    <name type="scientific">Rarobacter faecitabidus</name>
    <dbReference type="NCBI Taxonomy" id="13243"/>
    <lineage>
        <taxon>Bacteria</taxon>
        <taxon>Bacillati</taxon>
        <taxon>Actinomycetota</taxon>
        <taxon>Actinomycetes</taxon>
        <taxon>Micrococcales</taxon>
        <taxon>Rarobacteraceae</taxon>
        <taxon>Rarobacter</taxon>
    </lineage>
</organism>
<keyword evidence="1 6" id="KW-0808">Transferase</keyword>
<evidence type="ECO:0000256" key="2">
    <source>
        <dbReference type="ARBA" id="ARBA00022723"/>
    </source>
</evidence>
<comment type="pathway">
    <text evidence="6">Quinol/quinone metabolism; menaquinone biosynthesis.</text>
</comment>
<comment type="pathway">
    <text evidence="6">Quinol/quinone metabolism; 1,4-dihydroxy-2-naphthoate biosynthesis; 1,4-dihydroxy-2-naphthoate from chorismate: step 2/7.</text>
</comment>
<keyword evidence="6" id="KW-0474">Menaquinone biosynthesis</keyword>
<comment type="caution">
    <text evidence="8">The sequence shown here is derived from an EMBL/GenBank/DDBJ whole genome shotgun (WGS) entry which is preliminary data.</text>
</comment>
<comment type="catalytic activity">
    <reaction evidence="6">
        <text>isochorismate + 2-oxoglutarate + H(+) = 5-enolpyruvoyl-6-hydroxy-2-succinyl-cyclohex-3-ene-1-carboxylate + CO2</text>
        <dbReference type="Rhea" id="RHEA:25593"/>
        <dbReference type="ChEBI" id="CHEBI:15378"/>
        <dbReference type="ChEBI" id="CHEBI:16526"/>
        <dbReference type="ChEBI" id="CHEBI:16810"/>
        <dbReference type="ChEBI" id="CHEBI:29780"/>
        <dbReference type="ChEBI" id="CHEBI:58818"/>
        <dbReference type="EC" id="2.2.1.9"/>
    </reaction>
</comment>
<keyword evidence="3 6" id="KW-0460">Magnesium</keyword>
<dbReference type="EC" id="2.2.1.9" evidence="6"/>
<dbReference type="UniPathway" id="UPA00079"/>
<keyword evidence="9" id="KW-1185">Reference proteome</keyword>
<accession>A0A542ZTT2</accession>
<dbReference type="GO" id="GO:0030976">
    <property type="term" value="F:thiamine pyrophosphate binding"/>
    <property type="evidence" value="ECO:0007669"/>
    <property type="project" value="UniProtKB-UniRule"/>
</dbReference>
<dbReference type="OrthoDB" id="9791859at2"/>
<dbReference type="SUPFAM" id="SSF52518">
    <property type="entry name" value="Thiamin diphosphate-binding fold (THDP-binding)"/>
    <property type="match status" value="2"/>
</dbReference>
<comment type="cofactor">
    <cofactor evidence="6">
        <name>thiamine diphosphate</name>
        <dbReference type="ChEBI" id="CHEBI:58937"/>
    </cofactor>
    <text evidence="6">Binds 1 thiamine pyrophosphate per subunit.</text>
</comment>
<dbReference type="InterPro" id="IPR012001">
    <property type="entry name" value="Thiamin_PyroP_enz_TPP-bd_dom"/>
</dbReference>
<sequence>MAEAFRPSDEPAGVSQPPSLRRASLIVASLIALGVQDIVTCPGSRNAPLLYVAAAAEAAGLVRLHPRSDERSAAFVALGLSLGSGHSPVAVTTTSGTAVANLHPAMLEAAYAGVPIVALTADRTAAQRAGGANQSVRQSGIFGPDIETTFIDIEAAEFDASDALRDRLGAAAGVATGVGPIHLNVEFAEPLVPATGGEPDSGRGIDPIADLTALLRRDLAAITARWRAAEASTAAEPSDADASRHLGLGADDRAALDVTGTDRTLVVAGSGADPRVAELCVAQGWPLIAEIVAGAGPGPHRVTDYRRMLDEGLAGASGAAPGSLVDAVEQVIVFGRPTLSRQVSRLIAETPGRVIAVGQQPGGISRVFDPALRADAKYRALPHEWLAPAPMSPRRSSWLRAWTSAPVTDRGGDVAAVVTVPDPGAAAVRQVLAAAQAGDAIVLGPSRVVRHADQCEVADGVTVYSNRGVSGIDGVVSTAIGVALTDRFGSVRAVMGDLTFLHDMGGLQLGRGVRQPNLQIVVVNDDGGTIFSTLEHGEVARRHPAARDVVAQLLTTPASADIELLCQAMGVRHSRDLARELANPLPGVTVIEVSADAPFS</sequence>
<keyword evidence="5 6" id="KW-0464">Manganese</keyword>
<dbReference type="NCBIfam" id="TIGR00173">
    <property type="entry name" value="menD"/>
    <property type="match status" value="1"/>
</dbReference>
<evidence type="ECO:0000256" key="3">
    <source>
        <dbReference type="ARBA" id="ARBA00022842"/>
    </source>
</evidence>
<evidence type="ECO:0000256" key="4">
    <source>
        <dbReference type="ARBA" id="ARBA00023052"/>
    </source>
</evidence>
<protein>
    <recommendedName>
        <fullName evidence="6">2-succinyl-5-enolpyruvyl-6-hydroxy-3-cyclohexene-1-carboxylate synthase</fullName>
        <shortName evidence="6">SEPHCHC synthase</shortName>
        <ecNumber evidence="6">2.2.1.9</ecNumber>
    </recommendedName>
    <alternativeName>
        <fullName evidence="6">Menaquinone biosynthesis protein MenD</fullName>
    </alternativeName>
</protein>
<evidence type="ECO:0000313" key="9">
    <source>
        <dbReference type="Proteomes" id="UP000315389"/>
    </source>
</evidence>
<dbReference type="HAMAP" id="MF_01659">
    <property type="entry name" value="MenD"/>
    <property type="match status" value="1"/>
</dbReference>
<dbReference type="InterPro" id="IPR004433">
    <property type="entry name" value="MenaQ_synth_MenD"/>
</dbReference>
<dbReference type="Proteomes" id="UP000315389">
    <property type="component" value="Unassembled WGS sequence"/>
</dbReference>
<keyword evidence="4 6" id="KW-0786">Thiamine pyrophosphate</keyword>
<evidence type="ECO:0000256" key="6">
    <source>
        <dbReference type="HAMAP-Rule" id="MF_01659"/>
    </source>
</evidence>
<evidence type="ECO:0000256" key="1">
    <source>
        <dbReference type="ARBA" id="ARBA00022679"/>
    </source>
</evidence>
<feature type="domain" description="Thiamine pyrophosphate enzyme N-terminal TPP-binding" evidence="7">
    <location>
        <begin position="23"/>
        <end position="138"/>
    </location>
</feature>
<dbReference type="AlphaFoldDB" id="A0A542ZTT2"/>
<dbReference type="PANTHER" id="PTHR42916:SF1">
    <property type="entry name" value="PROTEIN PHYLLO, CHLOROPLASTIC"/>
    <property type="match status" value="1"/>
</dbReference>
<dbReference type="InterPro" id="IPR029061">
    <property type="entry name" value="THDP-binding"/>
</dbReference>
<dbReference type="GO" id="GO:0009234">
    <property type="term" value="P:menaquinone biosynthetic process"/>
    <property type="evidence" value="ECO:0007669"/>
    <property type="project" value="UniProtKB-UniRule"/>
</dbReference>
<dbReference type="Gene3D" id="3.40.50.1220">
    <property type="entry name" value="TPP-binding domain"/>
    <property type="match status" value="1"/>
</dbReference>
<proteinExistence type="inferred from homology"/>
<comment type="cofactor">
    <cofactor evidence="6">
        <name>Mg(2+)</name>
        <dbReference type="ChEBI" id="CHEBI:18420"/>
    </cofactor>
    <cofactor evidence="6">
        <name>Mn(2+)</name>
        <dbReference type="ChEBI" id="CHEBI:29035"/>
    </cofactor>
</comment>
<name>A0A542ZTT2_RARFA</name>
<dbReference type="PANTHER" id="PTHR42916">
    <property type="entry name" value="2-SUCCINYL-5-ENOLPYRUVYL-6-HYDROXY-3-CYCLOHEXENE-1-CARBOXYLATE SYNTHASE"/>
    <property type="match status" value="1"/>
</dbReference>
<gene>
    <name evidence="6" type="primary">menD</name>
    <name evidence="8" type="ORF">FB461_0228</name>
</gene>
<evidence type="ECO:0000259" key="7">
    <source>
        <dbReference type="Pfam" id="PF02776"/>
    </source>
</evidence>
<dbReference type="UniPathway" id="UPA01057">
    <property type="reaction ID" value="UER00164"/>
</dbReference>